<dbReference type="SUPFAM" id="SSF49785">
    <property type="entry name" value="Galactose-binding domain-like"/>
    <property type="match status" value="1"/>
</dbReference>
<dbReference type="Pfam" id="PF00082">
    <property type="entry name" value="Peptidase_S8"/>
    <property type="match status" value="1"/>
</dbReference>
<feature type="chain" id="PRO_5045492747" evidence="4">
    <location>
        <begin position="20"/>
        <end position="902"/>
    </location>
</feature>
<keyword evidence="3" id="KW-0720">Serine protease</keyword>
<comment type="similarity">
    <text evidence="1 3">Belongs to the peptidase S8 family.</text>
</comment>
<dbReference type="Gene3D" id="3.40.50.200">
    <property type="entry name" value="Peptidase S8/S53 domain"/>
    <property type="match status" value="1"/>
</dbReference>
<protein>
    <submittedName>
        <fullName evidence="6">S8 family serine peptidase</fullName>
    </submittedName>
</protein>
<dbReference type="Proteomes" id="UP001468798">
    <property type="component" value="Unassembled WGS sequence"/>
</dbReference>
<keyword evidence="7" id="KW-1185">Reference proteome</keyword>
<dbReference type="InterPro" id="IPR051048">
    <property type="entry name" value="Peptidase_S8/S53_subtilisin"/>
</dbReference>
<evidence type="ECO:0000256" key="1">
    <source>
        <dbReference type="ARBA" id="ARBA00011073"/>
    </source>
</evidence>
<evidence type="ECO:0000313" key="7">
    <source>
        <dbReference type="Proteomes" id="UP001468798"/>
    </source>
</evidence>
<dbReference type="InterPro" id="IPR008979">
    <property type="entry name" value="Galactose-bd-like_sf"/>
</dbReference>
<feature type="active site" description="Charge relay system" evidence="3">
    <location>
        <position position="224"/>
    </location>
</feature>
<dbReference type="InterPro" id="IPR026444">
    <property type="entry name" value="Secre_tail"/>
</dbReference>
<dbReference type="Gene3D" id="2.60.120.380">
    <property type="match status" value="1"/>
</dbReference>
<dbReference type="NCBIfam" id="TIGR04183">
    <property type="entry name" value="Por_Secre_tail"/>
    <property type="match status" value="1"/>
</dbReference>
<dbReference type="InterPro" id="IPR034058">
    <property type="entry name" value="TagA/B/C/D_pept_dom"/>
</dbReference>
<feature type="signal peptide" evidence="4">
    <location>
        <begin position="1"/>
        <end position="19"/>
    </location>
</feature>
<dbReference type="RefSeq" id="WP_342691741.1">
    <property type="nucleotide sequence ID" value="NZ_JBCGDP010000008.1"/>
</dbReference>
<dbReference type="InterPro" id="IPR000209">
    <property type="entry name" value="Peptidase_S8/S53_dom"/>
</dbReference>
<proteinExistence type="inferred from homology"/>
<dbReference type="InterPro" id="IPR036852">
    <property type="entry name" value="Peptidase_S8/S53_dom_sf"/>
</dbReference>
<accession>A0ABU9NR10</accession>
<reference evidence="6 7" key="1">
    <citation type="submission" date="2024-03" db="EMBL/GenBank/DDBJ databases">
        <title>Two novel species of the genus Flavobacterium exhibiting potentially degradation of complex polysaccharides.</title>
        <authorList>
            <person name="Lian X."/>
        </authorList>
    </citation>
    <scope>NUCLEOTIDE SEQUENCE [LARGE SCALE GENOMIC DNA]</scope>
    <source>
        <strain evidence="6 7">N6</strain>
    </source>
</reference>
<feature type="active site" description="Charge relay system" evidence="3">
    <location>
        <position position="368"/>
    </location>
</feature>
<comment type="caution">
    <text evidence="6">The sequence shown here is derived from an EMBL/GenBank/DDBJ whole genome shotgun (WGS) entry which is preliminary data.</text>
</comment>
<organism evidence="6 7">
    <name type="scientific">Flavobacterium polysaccharolyticum</name>
    <dbReference type="NCBI Taxonomy" id="3133148"/>
    <lineage>
        <taxon>Bacteria</taxon>
        <taxon>Pseudomonadati</taxon>
        <taxon>Bacteroidota</taxon>
        <taxon>Flavobacteriia</taxon>
        <taxon>Flavobacteriales</taxon>
        <taxon>Flavobacteriaceae</taxon>
        <taxon>Flavobacterium</taxon>
    </lineage>
</organism>
<feature type="domain" description="Peptidase S8/S53" evidence="5">
    <location>
        <begin position="190"/>
        <end position="421"/>
    </location>
</feature>
<dbReference type="PROSITE" id="PS51892">
    <property type="entry name" value="SUBTILASE"/>
    <property type="match status" value="1"/>
</dbReference>
<dbReference type="CDD" id="cd04842">
    <property type="entry name" value="Peptidases_S8_Kp43_protease"/>
    <property type="match status" value="1"/>
</dbReference>
<keyword evidence="2 4" id="KW-0732">Signal</keyword>
<sequence>MKTRCTCLLLFLVTTICFSQNFDKWKQYLEYNNEKRSQKYYFTTLQNANIYKYKVVKKLDDSFCIIENKSETTKRLPKEIIATNNLWKLPVDFSMHLRNEQYVIATDDIQSLLTDLKSISPIPIEYINDKLVSIKSNSDKIIQIITFTSVVSVTRESFEPKTESKIVDQNFTINNITKANTSFPLITGENQIVSIKDDFFDLNDIDLLNKHISSTTQSTSVSSHASSMATIASGLGNSSILGKGVAPKSKIQSSDYLKIFPDDISTFQGSTTQNHSYGTLIENFYGSLANAYDEQLFLNPNITHCFSSGNKGIEGYKSITGNFKQSKNSIVVGCIDQNETILSFSSKGPAYDGRVKPEVVAYSTQGTSNATALVTGVITLMKQHYQSKNNIALTNAQTKAILINSAKDVGNIGPDFNYGYGNIDAYNALKTISENRIINGTSNQTNSHFITIPNNIKNLKITMVWNDLPAAINSNISLINDLDLELIAPNNTTYLPWILNAEAPQQPATRGKDKINNIEQIVVENPTAGTYTIQISSKTLASVSQDYSIAYEYEVNNHFEWNYPLQNDNFPYDGRTISPFKWTSSFTGTTGQLSISYDDGQTWEIIDNTIALDNKQFTFTQSEQKFSKAKLKMRIASVDYLSETFTISYDLNINTSLVCDGTTEITWEKPKSVVAFNLYELIGDKMQFKTQTTNTSYTFSNEKTFTVTPLFGNNEGIKSEATLQFPANSNCYFEFSFAEIFEEDKIKIKASLFSLYNIKKIELLKVVNTTESILATIDNINSKEFFFIDPMPTKGNNKYRINIVLQTDKTISSSVLDANYLGNDSFFVYPTLLNKNQELIVEAKKEDPSIFYLYSLNGQNMMTYPLLSKTNTVILKINSVGIYVYKIVTSTGKAQTGKIAVF</sequence>
<evidence type="ECO:0000256" key="4">
    <source>
        <dbReference type="SAM" id="SignalP"/>
    </source>
</evidence>
<dbReference type="EMBL" id="JBCGDP010000008">
    <property type="protein sequence ID" value="MEM0576756.1"/>
    <property type="molecule type" value="Genomic_DNA"/>
</dbReference>
<evidence type="ECO:0000256" key="2">
    <source>
        <dbReference type="ARBA" id="ARBA00022729"/>
    </source>
</evidence>
<gene>
    <name evidence="6" type="ORF">WFZ86_09615</name>
</gene>
<keyword evidence="3" id="KW-0378">Hydrolase</keyword>
<dbReference type="PANTHER" id="PTHR43399">
    <property type="entry name" value="SUBTILISIN-RELATED"/>
    <property type="match status" value="1"/>
</dbReference>
<keyword evidence="3" id="KW-0645">Protease</keyword>
<evidence type="ECO:0000313" key="6">
    <source>
        <dbReference type="EMBL" id="MEM0576756.1"/>
    </source>
</evidence>
<evidence type="ECO:0000259" key="5">
    <source>
        <dbReference type="Pfam" id="PF00082"/>
    </source>
</evidence>
<name>A0ABU9NR10_9FLAO</name>
<evidence type="ECO:0000256" key="3">
    <source>
        <dbReference type="PROSITE-ProRule" id="PRU01240"/>
    </source>
</evidence>
<feature type="active site" description="Charge relay system" evidence="3">
    <location>
        <position position="197"/>
    </location>
</feature>
<dbReference type="SUPFAM" id="SSF52743">
    <property type="entry name" value="Subtilisin-like"/>
    <property type="match status" value="1"/>
</dbReference>
<dbReference type="PANTHER" id="PTHR43399:SF4">
    <property type="entry name" value="CELL WALL-ASSOCIATED PROTEASE"/>
    <property type="match status" value="1"/>
</dbReference>